<gene>
    <name evidence="1" type="ORF">OE699_12280</name>
</gene>
<dbReference type="RefSeq" id="WP_263848174.1">
    <property type="nucleotide sequence ID" value="NZ_JAOWKW010000010.1"/>
</dbReference>
<proteinExistence type="predicted"/>
<reference evidence="1 2" key="1">
    <citation type="submission" date="2022-10" db="EMBL/GenBank/DDBJ databases">
        <title>Sinirhodobacter sp. nov., isolated from ocean surface sediments.</title>
        <authorList>
            <person name="He W."/>
            <person name="Wang L."/>
            <person name="Zhang D.-F."/>
        </authorList>
    </citation>
    <scope>NUCLEOTIDE SEQUENCE [LARGE SCALE GENOMIC DNA]</scope>
    <source>
        <strain evidence="1 2">WL0115</strain>
    </source>
</reference>
<dbReference type="EMBL" id="JAOWKW010000010">
    <property type="protein sequence ID" value="MCV2879624.1"/>
    <property type="molecule type" value="Genomic_DNA"/>
</dbReference>
<evidence type="ECO:0000313" key="1">
    <source>
        <dbReference type="EMBL" id="MCV2879624.1"/>
    </source>
</evidence>
<organism evidence="1 2">
    <name type="scientific">Sedimentimonas flavescens</name>
    <dbReference type="NCBI Taxonomy" id="2851012"/>
    <lineage>
        <taxon>Bacteria</taxon>
        <taxon>Pseudomonadati</taxon>
        <taxon>Pseudomonadota</taxon>
        <taxon>Alphaproteobacteria</taxon>
        <taxon>Rhodobacterales</taxon>
        <taxon>Rhodobacter group</taxon>
        <taxon>Sedimentimonas</taxon>
    </lineage>
</organism>
<protein>
    <submittedName>
        <fullName evidence="1">Uncharacterized protein</fullName>
    </submittedName>
</protein>
<dbReference type="Proteomes" id="UP001526166">
    <property type="component" value="Unassembled WGS sequence"/>
</dbReference>
<accession>A0ABT3A1M4</accession>
<comment type="caution">
    <text evidence="1">The sequence shown here is derived from an EMBL/GenBank/DDBJ whole genome shotgun (WGS) entry which is preliminary data.</text>
</comment>
<sequence>MPTTIDTVAPAKTYGKGDALYVQAQQIWIILTAFVMSKSFPGTSWEKFDHPNDRIYYSELAAKMGRPGAQRTLSRQLEIVGRYCVMNNLPALNAIVVNKTSQIPGDGVVLHQSRDEFQEIATVNNFDWFTVRPPTVGALRKVYDWINASH</sequence>
<keyword evidence="2" id="KW-1185">Reference proteome</keyword>
<evidence type="ECO:0000313" key="2">
    <source>
        <dbReference type="Proteomes" id="UP001526166"/>
    </source>
</evidence>
<name>A0ABT3A1M4_9RHOB</name>